<dbReference type="EMBL" id="CP051205">
    <property type="protein sequence ID" value="QJB31114.1"/>
    <property type="molecule type" value="Genomic_DNA"/>
</dbReference>
<evidence type="ECO:0000313" key="1">
    <source>
        <dbReference type="EMBL" id="QJB31114.1"/>
    </source>
</evidence>
<dbReference type="EMBL" id="CP051204">
    <property type="protein sequence ID" value="QJB37599.1"/>
    <property type="molecule type" value="Genomic_DNA"/>
</dbReference>
<dbReference type="InterPro" id="IPR058238">
    <property type="entry name" value="Lant_leader_dom"/>
</dbReference>
<dbReference type="AlphaFoldDB" id="A0AAE6ZEE4"/>
<reference evidence="3 4" key="1">
    <citation type="submission" date="2020-04" db="EMBL/GenBank/DDBJ databases">
        <authorList>
            <person name="Kittiwongwattana C."/>
        </authorList>
    </citation>
    <scope>NUCLEOTIDE SEQUENCE [LARGE SCALE GENOMIC DNA]</scope>
    <source>
        <strain evidence="2 4">1303</strain>
        <strain evidence="3">1310</strain>
    </source>
</reference>
<evidence type="ECO:0000313" key="3">
    <source>
        <dbReference type="Proteomes" id="UP000502421"/>
    </source>
</evidence>
<evidence type="ECO:0000313" key="2">
    <source>
        <dbReference type="EMBL" id="QJB37599.1"/>
    </source>
</evidence>
<dbReference type="Proteomes" id="UP000503144">
    <property type="component" value="Chromosome"/>
</dbReference>
<evidence type="ECO:0000313" key="4">
    <source>
        <dbReference type="Proteomes" id="UP000503144"/>
    </source>
</evidence>
<keyword evidence="4" id="KW-1185">Reference proteome</keyword>
<dbReference type="Proteomes" id="UP000502421">
    <property type="component" value="Chromosome"/>
</dbReference>
<name>A0AAE6ZEE4_9BACT</name>
<reference evidence="1" key="2">
    <citation type="submission" date="2020-09" db="EMBL/GenBank/DDBJ databases">
        <authorList>
            <person name="Kittiwongwattana C."/>
        </authorList>
    </citation>
    <scope>NUCLEOTIDE SEQUENCE</scope>
    <source>
        <strain evidence="1">1310</strain>
    </source>
</reference>
<gene>
    <name evidence="2" type="ORF">HF324_06940</name>
    <name evidence="1" type="ORF">HF329_07285</name>
</gene>
<organism evidence="1 3">
    <name type="scientific">Chitinophaga oryzae</name>
    <dbReference type="NCBI Taxonomy" id="2725414"/>
    <lineage>
        <taxon>Bacteria</taxon>
        <taxon>Pseudomonadati</taxon>
        <taxon>Bacteroidota</taxon>
        <taxon>Chitinophagia</taxon>
        <taxon>Chitinophagales</taxon>
        <taxon>Chitinophagaceae</taxon>
        <taxon>Chitinophaga</taxon>
    </lineage>
</organism>
<accession>A0AAE6ZEE4</accession>
<sequence>MKKKKVNLSKLTLNKEVIGNLSQEKITGGISSPRLTCLRTCLQTCLDSCFCTEISQFQNSCETGCNTTVICP</sequence>
<proteinExistence type="predicted"/>
<dbReference type="KEGG" id="coy:HF329_07285"/>
<dbReference type="RefSeq" id="WP_168803382.1">
    <property type="nucleotide sequence ID" value="NZ_CP051204.2"/>
</dbReference>
<dbReference type="NCBIfam" id="NF038153">
    <property type="entry name" value="lant_leader_L1a"/>
    <property type="match status" value="1"/>
</dbReference>
<protein>
    <submittedName>
        <fullName evidence="1">Class I lanthipeptide</fullName>
    </submittedName>
</protein>